<dbReference type="EMBL" id="BLXT01007882">
    <property type="protein sequence ID" value="GFO43335.1"/>
    <property type="molecule type" value="Genomic_DNA"/>
</dbReference>
<gene>
    <name evidence="3" type="ORF">PoB_006984000</name>
</gene>
<dbReference type="InterPro" id="IPR052954">
    <property type="entry name" value="GPCR-Ligand_Int"/>
</dbReference>
<protein>
    <submittedName>
        <fullName evidence="3">FMRFamide receptor-like</fullName>
    </submittedName>
</protein>
<dbReference type="AlphaFoldDB" id="A0AAV4DH30"/>
<evidence type="ECO:0000256" key="1">
    <source>
        <dbReference type="SAM" id="MobiDB-lite"/>
    </source>
</evidence>
<feature type="compositionally biased region" description="Low complexity" evidence="1">
    <location>
        <begin position="61"/>
        <end position="74"/>
    </location>
</feature>
<keyword evidence="4" id="KW-1185">Reference proteome</keyword>
<dbReference type="PANTHER" id="PTHR46641">
    <property type="entry name" value="FMRFAMIDE RECEPTOR-RELATED"/>
    <property type="match status" value="1"/>
</dbReference>
<keyword evidence="2" id="KW-1133">Transmembrane helix</keyword>
<organism evidence="3 4">
    <name type="scientific">Plakobranchus ocellatus</name>
    <dbReference type="NCBI Taxonomy" id="259542"/>
    <lineage>
        <taxon>Eukaryota</taxon>
        <taxon>Metazoa</taxon>
        <taxon>Spiralia</taxon>
        <taxon>Lophotrochozoa</taxon>
        <taxon>Mollusca</taxon>
        <taxon>Gastropoda</taxon>
        <taxon>Heterobranchia</taxon>
        <taxon>Euthyneura</taxon>
        <taxon>Panpulmonata</taxon>
        <taxon>Sacoglossa</taxon>
        <taxon>Placobranchoidea</taxon>
        <taxon>Plakobranchidae</taxon>
        <taxon>Plakobranchus</taxon>
    </lineage>
</organism>
<dbReference type="Proteomes" id="UP000735302">
    <property type="component" value="Unassembled WGS sequence"/>
</dbReference>
<comment type="caution">
    <text evidence="3">The sequence shown here is derived from an EMBL/GenBank/DDBJ whole genome shotgun (WGS) entry which is preliminary data.</text>
</comment>
<keyword evidence="2" id="KW-0472">Membrane</keyword>
<keyword evidence="2" id="KW-0812">Transmembrane</keyword>
<feature type="transmembrane region" description="Helical" evidence="2">
    <location>
        <begin position="96"/>
        <end position="117"/>
    </location>
</feature>
<reference evidence="3 4" key="1">
    <citation type="journal article" date="2021" name="Elife">
        <title>Chloroplast acquisition without the gene transfer in kleptoplastic sea slugs, Plakobranchus ocellatus.</title>
        <authorList>
            <person name="Maeda T."/>
            <person name="Takahashi S."/>
            <person name="Yoshida T."/>
            <person name="Shimamura S."/>
            <person name="Takaki Y."/>
            <person name="Nagai Y."/>
            <person name="Toyoda A."/>
            <person name="Suzuki Y."/>
            <person name="Arimoto A."/>
            <person name="Ishii H."/>
            <person name="Satoh N."/>
            <person name="Nishiyama T."/>
            <person name="Hasebe M."/>
            <person name="Maruyama T."/>
            <person name="Minagawa J."/>
            <person name="Obokata J."/>
            <person name="Shigenobu S."/>
        </authorList>
    </citation>
    <scope>NUCLEOTIDE SEQUENCE [LARGE SCALE GENOMIC DNA]</scope>
</reference>
<feature type="region of interest" description="Disordered" evidence="1">
    <location>
        <begin position="47"/>
        <end position="74"/>
    </location>
</feature>
<accession>A0AAV4DH30</accession>
<dbReference type="SUPFAM" id="SSF81321">
    <property type="entry name" value="Family A G protein-coupled receptor-like"/>
    <property type="match status" value="1"/>
</dbReference>
<evidence type="ECO:0000256" key="2">
    <source>
        <dbReference type="SAM" id="Phobius"/>
    </source>
</evidence>
<evidence type="ECO:0000313" key="3">
    <source>
        <dbReference type="EMBL" id="GFO43335.1"/>
    </source>
</evidence>
<dbReference type="Gene3D" id="1.20.1070.10">
    <property type="entry name" value="Rhodopsin 7-helix transmembrane proteins"/>
    <property type="match status" value="1"/>
</dbReference>
<evidence type="ECO:0000313" key="4">
    <source>
        <dbReference type="Proteomes" id="UP000735302"/>
    </source>
</evidence>
<feature type="compositionally biased region" description="Polar residues" evidence="1">
    <location>
        <begin position="47"/>
        <end position="59"/>
    </location>
</feature>
<sequence>MICRANSTRAELTNGTVRKVNQHLPTDRNGFNGTCLLVAEVEVSQNTDQTDTIKSTTKLNAPASSPTPSSYSPVLVGSRAAASSTSASGGSVRMTIMLLSVSFTFMLTTLPMTISNIMANTVVNIEGRTDRGVARWLLVHTFSLLLMYLNHSVNFLLYCVTGKKFRKVVTRMYSAKVCGLIQRRSPETTPLDHSDHLYCSRRNGGRCGADPARFSSSPENHV</sequence>
<dbReference type="PANTHER" id="PTHR46641:SF25">
    <property type="entry name" value="CNMAMIDE RECEPTOR-RELATED"/>
    <property type="match status" value="1"/>
</dbReference>
<feature type="transmembrane region" description="Helical" evidence="2">
    <location>
        <begin position="137"/>
        <end position="161"/>
    </location>
</feature>
<proteinExistence type="predicted"/>
<keyword evidence="3" id="KW-0675">Receptor</keyword>
<name>A0AAV4DH30_9GAST</name>